<dbReference type="VEuPathDB" id="AmoebaDB:EHI5A_137540"/>
<dbReference type="VEuPathDB" id="AmoebaDB:EHI_062820"/>
<protein>
    <submittedName>
        <fullName evidence="1">Uncharacterized protein</fullName>
    </submittedName>
</protein>
<dbReference type="VEuPathDB" id="AmoebaDB:EHI8A_102280"/>
<evidence type="ECO:0000313" key="2">
    <source>
        <dbReference type="Proteomes" id="UP000078387"/>
    </source>
</evidence>
<dbReference type="AlphaFoldDB" id="A0A175JP42"/>
<comment type="caution">
    <text evidence="1">The sequence shown here is derived from an EMBL/GenBank/DDBJ whole genome shotgun (WGS) entry which is preliminary data.</text>
</comment>
<name>A0A175JP42_ENTHI</name>
<dbReference type="Proteomes" id="UP000078387">
    <property type="component" value="Unassembled WGS sequence"/>
</dbReference>
<proteinExistence type="predicted"/>
<accession>A0A175JP42</accession>
<sequence>MAEDKQIEKRRLIKSMKGLKKYIDFDESVISIEEYRDKISTFNCNRNQYEEIKNNTLKKYKKPPLSAPFNIIDYRTEEKKKITRRVFNEVHTLKHKDKINKEIIIQFVHHYQGNSSCTEFQMTMYFNDNGEFKWLPKHKSYFLSVIKGFSFQLVVVNETIECISVFTQDCICSVINPTNLYITFNINNSLNQLKCLWTFKSSNDLNKIKTLFIF</sequence>
<evidence type="ECO:0000313" key="1">
    <source>
        <dbReference type="EMBL" id="GAT95164.1"/>
    </source>
</evidence>
<gene>
    <name evidence="1" type="ORF">CL6EHI_062820</name>
</gene>
<dbReference type="VEuPathDB" id="AmoebaDB:KM1_167990"/>
<organism evidence="1 2">
    <name type="scientific">Entamoeba histolytica</name>
    <dbReference type="NCBI Taxonomy" id="5759"/>
    <lineage>
        <taxon>Eukaryota</taxon>
        <taxon>Amoebozoa</taxon>
        <taxon>Evosea</taxon>
        <taxon>Archamoebae</taxon>
        <taxon>Mastigamoebida</taxon>
        <taxon>Entamoebidae</taxon>
        <taxon>Entamoeba</taxon>
    </lineage>
</organism>
<dbReference type="EMBL" id="BDEQ01000001">
    <property type="protein sequence ID" value="GAT95164.1"/>
    <property type="molecule type" value="Genomic_DNA"/>
</dbReference>
<dbReference type="VEuPathDB" id="AmoebaDB:EHI7A_091760"/>
<reference evidence="1 2" key="1">
    <citation type="submission" date="2016-05" db="EMBL/GenBank/DDBJ databases">
        <title>First whole genome sequencing of Entamoeba histolytica HM1:IMSS-clone-6.</title>
        <authorList>
            <person name="Mukherjee Avik.K."/>
            <person name="Izumyama S."/>
            <person name="Nakada-Tsukui K."/>
            <person name="Nozaki T."/>
        </authorList>
    </citation>
    <scope>NUCLEOTIDE SEQUENCE [LARGE SCALE GENOMIC DNA]</scope>
    <source>
        <strain evidence="1 2">HM1:IMSS clone 6</strain>
    </source>
</reference>